<proteinExistence type="inferred from homology"/>
<organism evidence="5 6">
    <name type="scientific">Temnothorax longispinosus</name>
    <dbReference type="NCBI Taxonomy" id="300112"/>
    <lineage>
        <taxon>Eukaryota</taxon>
        <taxon>Metazoa</taxon>
        <taxon>Ecdysozoa</taxon>
        <taxon>Arthropoda</taxon>
        <taxon>Hexapoda</taxon>
        <taxon>Insecta</taxon>
        <taxon>Pterygota</taxon>
        <taxon>Neoptera</taxon>
        <taxon>Endopterygota</taxon>
        <taxon>Hymenoptera</taxon>
        <taxon>Apocrita</taxon>
        <taxon>Aculeata</taxon>
        <taxon>Formicoidea</taxon>
        <taxon>Formicidae</taxon>
        <taxon>Myrmicinae</taxon>
        <taxon>Temnothorax</taxon>
    </lineage>
</organism>
<keyword evidence="4" id="KW-0175">Coiled coil</keyword>
<keyword evidence="6" id="KW-1185">Reference proteome</keyword>
<dbReference type="GO" id="GO:0015630">
    <property type="term" value="C:microtubule cytoskeleton"/>
    <property type="evidence" value="ECO:0007669"/>
    <property type="project" value="UniProtKB-UniRule"/>
</dbReference>
<dbReference type="AlphaFoldDB" id="A0A4V6RGJ0"/>
<dbReference type="PRINTS" id="PR00511">
    <property type="entry name" value="TEKTIN"/>
</dbReference>
<evidence type="ECO:0000256" key="4">
    <source>
        <dbReference type="SAM" id="Coils"/>
    </source>
</evidence>
<gene>
    <name evidence="5" type="ORF">DBV15_00873</name>
</gene>
<dbReference type="Proteomes" id="UP000310200">
    <property type="component" value="Unassembled WGS sequence"/>
</dbReference>
<dbReference type="Pfam" id="PF03148">
    <property type="entry name" value="Tektin"/>
    <property type="match status" value="2"/>
</dbReference>
<dbReference type="STRING" id="300112.A0A4V6RGJ0"/>
<sequence>MANQLQPWSTVGVLPCMEQVAGPPVPARVGEFYKTPRPHPWRPTLGYEIVEAAPLPAQPVTNLLVDACRTSHGLATEPLKFPNLVTGFDRNPSHAARAALYTRYTPCDWVQDQIKLYNEANANRSYSEKLRKSTACCVRVFPEIYRCCNIYLREADEKVQEGQIESGRKLGERITDITFWRNEVASELERLIVENGKMQECRRGLQVAIQNHEGQLHIAQECLYHRESRKGIDLVHDEVERALLEEVETVRNCEKKLEQFVDRCANQACRLQSILKNSPYDAFQLTNGRAAQHQLQIDVQNKETALGIDSVCHQMNNFSRGLQYYGGIERYNPSVIGTESWAEAANSIVKKSQTERAKSRKLRNDVDSAINAVGEICEAWTETNKALDRRINEMLEAKEKLQTHLYKIQEEIFDIEKSMVLMQKTIADKSSALKVAHTRLEARTHRPETELCKDHAQLRMIKEVEDINKIVYDMNMKLQQYEAQHQQLLRTRSNLESNLQSKVDALFIDREKCMGLRRSCPISSTVKY</sequence>
<dbReference type="InterPro" id="IPR048256">
    <property type="entry name" value="Tektin-like"/>
</dbReference>
<keyword evidence="3" id="KW-0969">Cilium</keyword>
<protein>
    <recommendedName>
        <fullName evidence="3">Tektin</fullName>
    </recommendedName>
</protein>
<keyword evidence="2" id="KW-0963">Cytoplasm</keyword>
<dbReference type="GO" id="GO:0060294">
    <property type="term" value="P:cilium movement involved in cell motility"/>
    <property type="evidence" value="ECO:0007669"/>
    <property type="project" value="UniProtKB-UniRule"/>
</dbReference>
<evidence type="ECO:0000256" key="1">
    <source>
        <dbReference type="ARBA" id="ARBA00007209"/>
    </source>
</evidence>
<dbReference type="PANTHER" id="PTHR19960:SF11">
    <property type="entry name" value="TEKTIN"/>
    <property type="match status" value="1"/>
</dbReference>
<comment type="similarity">
    <text evidence="1 3">Belongs to the tektin family.</text>
</comment>
<evidence type="ECO:0000313" key="6">
    <source>
        <dbReference type="Proteomes" id="UP000310200"/>
    </source>
</evidence>
<evidence type="ECO:0000313" key="5">
    <source>
        <dbReference type="EMBL" id="TGZ50094.1"/>
    </source>
</evidence>
<dbReference type="PANTHER" id="PTHR19960">
    <property type="entry name" value="TEKTIN"/>
    <property type="match status" value="1"/>
</dbReference>
<comment type="subcellular location">
    <subcellularLocation>
        <location evidence="3">Cytoplasm</location>
        <location evidence="3">Cytoskeleton</location>
        <location evidence="3">Cilium axoneme</location>
    </subcellularLocation>
</comment>
<feature type="coiled-coil region" evidence="4">
    <location>
        <begin position="377"/>
        <end position="411"/>
    </location>
</feature>
<reference evidence="5 6" key="1">
    <citation type="journal article" date="2019" name="Philos. Trans. R. Soc. Lond., B, Biol. Sci.">
        <title>Ant behaviour and brain gene expression of defending hosts depend on the ecological success of the intruding social parasite.</title>
        <authorList>
            <person name="Kaur R."/>
            <person name="Stoldt M."/>
            <person name="Jongepier E."/>
            <person name="Feldmeyer B."/>
            <person name="Menzel F."/>
            <person name="Bornberg-Bauer E."/>
            <person name="Foitzik S."/>
        </authorList>
    </citation>
    <scope>NUCLEOTIDE SEQUENCE [LARGE SCALE GENOMIC DNA]</scope>
    <source>
        <tissue evidence="5">Whole body</tissue>
    </source>
</reference>
<name>A0A4V6RGJ0_9HYME</name>
<evidence type="ECO:0000256" key="3">
    <source>
        <dbReference type="RuleBase" id="RU367040"/>
    </source>
</evidence>
<comment type="caution">
    <text evidence="5">The sequence shown here is derived from an EMBL/GenBank/DDBJ whole genome shotgun (WGS) entry which is preliminary data.</text>
</comment>
<dbReference type="InterPro" id="IPR000435">
    <property type="entry name" value="Tektins"/>
</dbReference>
<dbReference type="EMBL" id="QBLH01002024">
    <property type="protein sequence ID" value="TGZ50094.1"/>
    <property type="molecule type" value="Genomic_DNA"/>
</dbReference>
<dbReference type="GO" id="GO:0060271">
    <property type="term" value="P:cilium assembly"/>
    <property type="evidence" value="ECO:0007669"/>
    <property type="project" value="UniProtKB-UniRule"/>
</dbReference>
<keyword evidence="3" id="KW-0966">Cell projection</keyword>
<dbReference type="GO" id="GO:0005930">
    <property type="term" value="C:axoneme"/>
    <property type="evidence" value="ECO:0007669"/>
    <property type="project" value="UniProtKB-SubCell"/>
</dbReference>
<keyword evidence="3" id="KW-0282">Flagellum</keyword>
<dbReference type="GO" id="GO:0005634">
    <property type="term" value="C:nucleus"/>
    <property type="evidence" value="ECO:0007669"/>
    <property type="project" value="TreeGrafter"/>
</dbReference>
<evidence type="ECO:0000256" key="2">
    <source>
        <dbReference type="ARBA" id="ARBA00022490"/>
    </source>
</evidence>
<accession>A0A4V6RGJ0</accession>